<dbReference type="InterPro" id="IPR046798">
    <property type="entry name" value="2OG-FeII_Oxy_6"/>
</dbReference>
<sequence length="63" mass="7586">MWAIGWRKSQDFLQIVGWYIKKLTLKKVKKYDKHFTKSYCAGEIIGHYFQEMASIPFKKKTKL</sequence>
<evidence type="ECO:0000313" key="3">
    <source>
        <dbReference type="Proteomes" id="UP000037035"/>
    </source>
</evidence>
<name>A0A0L6VNK7_9BASI</name>
<dbReference type="EMBL" id="LAVV01003377">
    <property type="protein sequence ID" value="KNZ62177.1"/>
    <property type="molecule type" value="Genomic_DNA"/>
</dbReference>
<protein>
    <recommendedName>
        <fullName evidence="1">Tet-like 2OG-Fe(II) oxygenase domain-containing protein</fullName>
    </recommendedName>
</protein>
<feature type="domain" description="Tet-like 2OG-Fe(II) oxygenase" evidence="1">
    <location>
        <begin position="1"/>
        <end position="61"/>
    </location>
</feature>
<proteinExistence type="predicted"/>
<dbReference type="AlphaFoldDB" id="A0A0L6VNK7"/>
<dbReference type="Pfam" id="PF20515">
    <property type="entry name" value="2OG-FeII_Oxy_6"/>
    <property type="match status" value="1"/>
</dbReference>
<dbReference type="VEuPathDB" id="FungiDB:VP01_1303g6"/>
<dbReference type="Proteomes" id="UP000037035">
    <property type="component" value="Unassembled WGS sequence"/>
</dbReference>
<evidence type="ECO:0000259" key="1">
    <source>
        <dbReference type="Pfam" id="PF20515"/>
    </source>
</evidence>
<reference evidence="2 3" key="1">
    <citation type="submission" date="2015-08" db="EMBL/GenBank/DDBJ databases">
        <title>Next Generation Sequencing and Analysis of the Genome of Puccinia sorghi L Schw, the Causal Agent of Maize Common Rust.</title>
        <authorList>
            <person name="Rochi L."/>
            <person name="Burguener G."/>
            <person name="Darino M."/>
            <person name="Turjanski A."/>
            <person name="Kreff E."/>
            <person name="Dieguez M.J."/>
            <person name="Sacco F."/>
        </authorList>
    </citation>
    <scope>NUCLEOTIDE SEQUENCE [LARGE SCALE GENOMIC DNA]</scope>
    <source>
        <strain evidence="2 3">RO10H11247</strain>
    </source>
</reference>
<accession>A0A0L6VNK7</accession>
<organism evidence="2 3">
    <name type="scientific">Puccinia sorghi</name>
    <dbReference type="NCBI Taxonomy" id="27349"/>
    <lineage>
        <taxon>Eukaryota</taxon>
        <taxon>Fungi</taxon>
        <taxon>Dikarya</taxon>
        <taxon>Basidiomycota</taxon>
        <taxon>Pucciniomycotina</taxon>
        <taxon>Pucciniomycetes</taxon>
        <taxon>Pucciniales</taxon>
        <taxon>Pucciniaceae</taxon>
        <taxon>Puccinia</taxon>
    </lineage>
</organism>
<evidence type="ECO:0000313" key="2">
    <source>
        <dbReference type="EMBL" id="KNZ62177.1"/>
    </source>
</evidence>
<keyword evidence="3" id="KW-1185">Reference proteome</keyword>
<gene>
    <name evidence="2" type="ORF">VP01_1303g6</name>
</gene>
<comment type="caution">
    <text evidence="2">The sequence shown here is derived from an EMBL/GenBank/DDBJ whole genome shotgun (WGS) entry which is preliminary data.</text>
</comment>